<gene>
    <name evidence="1" type="ORF">FA13DRAFT_1612851</name>
</gene>
<dbReference type="InterPro" id="IPR027417">
    <property type="entry name" value="P-loop_NTPase"/>
</dbReference>
<proteinExistence type="predicted"/>
<keyword evidence="2" id="KW-1185">Reference proteome</keyword>
<evidence type="ECO:0000313" key="2">
    <source>
        <dbReference type="Proteomes" id="UP000298030"/>
    </source>
</evidence>
<sequence>PFGGLNMIFAGDFAQLPPTFGTNLYNTAIEAKIYGNMGQYAIHGILGKLLWHEVTVVVILVQNMRQKSQSQEDHDLREMLTNMRYAKCTEKDLNFLKSRFVSNQPDRGTLFQRPELRNVSIITSWNSFKDSYNMQGTLRFASDTKQKLTEFRSIDLLTGKLDSKDQAGQAKRHTKKRKKAKVLKMTQVLQEKLWKQPPGTSDHIPASLSLCQGMPVMIRYNTATELCVTKGQEAVVVGWDSTLGPFDSEVLETLFVQLINPPTRVRIPGLLPNVVPLNRQKQSVPCRLPDDSVIVVDRDQVHVLPNFAMTDYASQGKTRAYNVVELSESKNFQAIYTALSRSSTAAHTYILGDLNKRQI</sequence>
<accession>A0A4Y7TXT8</accession>
<feature type="non-terminal residue" evidence="1">
    <location>
        <position position="1"/>
    </location>
</feature>
<feature type="non-terminal residue" evidence="1">
    <location>
        <position position="359"/>
    </location>
</feature>
<protein>
    <recommendedName>
        <fullName evidence="3">DNA helicase</fullName>
    </recommendedName>
</protein>
<comment type="caution">
    <text evidence="1">The sequence shown here is derived from an EMBL/GenBank/DDBJ whole genome shotgun (WGS) entry which is preliminary data.</text>
</comment>
<dbReference type="OrthoDB" id="3247165at2759"/>
<dbReference type="EMBL" id="QPFP01000003">
    <property type="protein sequence ID" value="TEB38432.1"/>
    <property type="molecule type" value="Genomic_DNA"/>
</dbReference>
<dbReference type="PANTHER" id="PTHR47642">
    <property type="entry name" value="ATP-DEPENDENT DNA HELICASE"/>
    <property type="match status" value="1"/>
</dbReference>
<evidence type="ECO:0008006" key="3">
    <source>
        <dbReference type="Google" id="ProtNLM"/>
    </source>
</evidence>
<dbReference type="SUPFAM" id="SSF52540">
    <property type="entry name" value="P-loop containing nucleoside triphosphate hydrolases"/>
    <property type="match status" value="1"/>
</dbReference>
<dbReference type="InterPro" id="IPR051055">
    <property type="entry name" value="PIF1_helicase"/>
</dbReference>
<dbReference type="AlphaFoldDB" id="A0A4Y7TXT8"/>
<evidence type="ECO:0000313" key="1">
    <source>
        <dbReference type="EMBL" id="TEB38432.1"/>
    </source>
</evidence>
<organism evidence="1 2">
    <name type="scientific">Coprinellus micaceus</name>
    <name type="common">Glistening ink-cap mushroom</name>
    <name type="synonym">Coprinus micaceus</name>
    <dbReference type="NCBI Taxonomy" id="71717"/>
    <lineage>
        <taxon>Eukaryota</taxon>
        <taxon>Fungi</taxon>
        <taxon>Dikarya</taxon>
        <taxon>Basidiomycota</taxon>
        <taxon>Agaricomycotina</taxon>
        <taxon>Agaricomycetes</taxon>
        <taxon>Agaricomycetidae</taxon>
        <taxon>Agaricales</taxon>
        <taxon>Agaricineae</taxon>
        <taxon>Psathyrellaceae</taxon>
        <taxon>Coprinellus</taxon>
    </lineage>
</organism>
<name>A0A4Y7TXT8_COPMI</name>
<dbReference type="Proteomes" id="UP000298030">
    <property type="component" value="Unassembled WGS sequence"/>
</dbReference>
<reference evidence="1 2" key="1">
    <citation type="journal article" date="2019" name="Nat. Ecol. Evol.">
        <title>Megaphylogeny resolves global patterns of mushroom evolution.</title>
        <authorList>
            <person name="Varga T."/>
            <person name="Krizsan K."/>
            <person name="Foldi C."/>
            <person name="Dima B."/>
            <person name="Sanchez-Garcia M."/>
            <person name="Sanchez-Ramirez S."/>
            <person name="Szollosi G.J."/>
            <person name="Szarkandi J.G."/>
            <person name="Papp V."/>
            <person name="Albert L."/>
            <person name="Andreopoulos W."/>
            <person name="Angelini C."/>
            <person name="Antonin V."/>
            <person name="Barry K.W."/>
            <person name="Bougher N.L."/>
            <person name="Buchanan P."/>
            <person name="Buyck B."/>
            <person name="Bense V."/>
            <person name="Catcheside P."/>
            <person name="Chovatia M."/>
            <person name="Cooper J."/>
            <person name="Damon W."/>
            <person name="Desjardin D."/>
            <person name="Finy P."/>
            <person name="Geml J."/>
            <person name="Haridas S."/>
            <person name="Hughes K."/>
            <person name="Justo A."/>
            <person name="Karasinski D."/>
            <person name="Kautmanova I."/>
            <person name="Kiss B."/>
            <person name="Kocsube S."/>
            <person name="Kotiranta H."/>
            <person name="LaButti K.M."/>
            <person name="Lechner B.E."/>
            <person name="Liimatainen K."/>
            <person name="Lipzen A."/>
            <person name="Lukacs Z."/>
            <person name="Mihaltcheva S."/>
            <person name="Morgado L.N."/>
            <person name="Niskanen T."/>
            <person name="Noordeloos M.E."/>
            <person name="Ohm R.A."/>
            <person name="Ortiz-Santana B."/>
            <person name="Ovrebo C."/>
            <person name="Racz N."/>
            <person name="Riley R."/>
            <person name="Savchenko A."/>
            <person name="Shiryaev A."/>
            <person name="Soop K."/>
            <person name="Spirin V."/>
            <person name="Szebenyi C."/>
            <person name="Tomsovsky M."/>
            <person name="Tulloss R.E."/>
            <person name="Uehling J."/>
            <person name="Grigoriev I.V."/>
            <person name="Vagvolgyi C."/>
            <person name="Papp T."/>
            <person name="Martin F.M."/>
            <person name="Miettinen O."/>
            <person name="Hibbett D.S."/>
            <person name="Nagy L.G."/>
        </authorList>
    </citation>
    <scope>NUCLEOTIDE SEQUENCE [LARGE SCALE GENOMIC DNA]</scope>
    <source>
        <strain evidence="1 2">FP101781</strain>
    </source>
</reference>